<feature type="compositionally biased region" description="Basic and acidic residues" evidence="9">
    <location>
        <begin position="493"/>
        <end position="513"/>
    </location>
</feature>
<dbReference type="NCBIfam" id="NF004499">
    <property type="entry name" value="PRK05846.1-3"/>
    <property type="match status" value="1"/>
</dbReference>
<feature type="transmembrane region" description="Helical" evidence="10">
    <location>
        <begin position="204"/>
        <end position="222"/>
    </location>
</feature>
<feature type="transmembrane region" description="Helical" evidence="10">
    <location>
        <begin position="165"/>
        <end position="184"/>
    </location>
</feature>
<accession>A0ABV8RG19</accession>
<evidence type="ECO:0000256" key="5">
    <source>
        <dbReference type="ARBA" id="ARBA00022989"/>
    </source>
</evidence>
<dbReference type="PRINTS" id="PR01437">
    <property type="entry name" value="NUOXDRDTASE4"/>
</dbReference>
<dbReference type="InterPro" id="IPR010227">
    <property type="entry name" value="NADH_Q_OxRdtase_chainM/4"/>
</dbReference>
<keyword evidence="4" id="KW-1278">Translocase</keyword>
<evidence type="ECO:0000256" key="2">
    <source>
        <dbReference type="ARBA" id="ARBA00009025"/>
    </source>
</evidence>
<feature type="transmembrane region" description="Helical" evidence="10">
    <location>
        <begin position="449"/>
        <end position="466"/>
    </location>
</feature>
<comment type="subcellular location">
    <subcellularLocation>
        <location evidence="1">Endomembrane system</location>
        <topology evidence="1">Multi-pass membrane protein</topology>
    </subcellularLocation>
    <subcellularLocation>
        <location evidence="8">Membrane</location>
        <topology evidence="8">Multi-pass membrane protein</topology>
    </subcellularLocation>
</comment>
<evidence type="ECO:0000313" key="13">
    <source>
        <dbReference type="EMBL" id="MFC4292194.1"/>
    </source>
</evidence>
<feature type="transmembrane region" description="Helical" evidence="10">
    <location>
        <begin position="369"/>
        <end position="390"/>
    </location>
</feature>
<dbReference type="Pfam" id="PF01059">
    <property type="entry name" value="Oxidored_q5_N"/>
    <property type="match status" value="1"/>
</dbReference>
<evidence type="ECO:0000256" key="10">
    <source>
        <dbReference type="SAM" id="Phobius"/>
    </source>
</evidence>
<dbReference type="EMBL" id="JBHSDH010000013">
    <property type="protein sequence ID" value="MFC4292194.1"/>
    <property type="molecule type" value="Genomic_DNA"/>
</dbReference>
<evidence type="ECO:0000259" key="11">
    <source>
        <dbReference type="Pfam" id="PF00361"/>
    </source>
</evidence>
<dbReference type="PANTHER" id="PTHR43507">
    <property type="entry name" value="NADH-UBIQUINONE OXIDOREDUCTASE CHAIN 4"/>
    <property type="match status" value="1"/>
</dbReference>
<feature type="transmembrane region" description="Helical" evidence="10">
    <location>
        <begin position="109"/>
        <end position="128"/>
    </location>
</feature>
<dbReference type="GO" id="GO:0050136">
    <property type="term" value="F:NADH dehydrogenase (quinone) (non-electrogenic) activity"/>
    <property type="evidence" value="ECO:0007669"/>
    <property type="project" value="UniProtKB-EC"/>
</dbReference>
<dbReference type="PANTHER" id="PTHR43507:SF1">
    <property type="entry name" value="NADH-UBIQUINONE OXIDOREDUCTASE CHAIN 4"/>
    <property type="match status" value="1"/>
</dbReference>
<keyword evidence="7 10" id="KW-0472">Membrane</keyword>
<feature type="transmembrane region" description="Helical" evidence="10">
    <location>
        <begin position="73"/>
        <end position="97"/>
    </location>
</feature>
<keyword evidence="13" id="KW-0560">Oxidoreductase</keyword>
<gene>
    <name evidence="13" type="ORF">ACFOWX_07175</name>
</gene>
<keyword evidence="5 10" id="KW-1133">Transmembrane helix</keyword>
<organism evidence="13 14">
    <name type="scientific">Sphingorhabdus arenilitoris</name>
    <dbReference type="NCBI Taxonomy" id="1490041"/>
    <lineage>
        <taxon>Bacteria</taxon>
        <taxon>Pseudomonadati</taxon>
        <taxon>Pseudomonadota</taxon>
        <taxon>Alphaproteobacteria</taxon>
        <taxon>Sphingomonadales</taxon>
        <taxon>Sphingomonadaceae</taxon>
        <taxon>Sphingorhabdus</taxon>
    </lineage>
</organism>
<reference evidence="14" key="1">
    <citation type="journal article" date="2019" name="Int. J. Syst. Evol. Microbiol.">
        <title>The Global Catalogue of Microorganisms (GCM) 10K type strain sequencing project: providing services to taxonomists for standard genome sequencing and annotation.</title>
        <authorList>
            <consortium name="The Broad Institute Genomics Platform"/>
            <consortium name="The Broad Institute Genome Sequencing Center for Infectious Disease"/>
            <person name="Wu L."/>
            <person name="Ma J."/>
        </authorList>
    </citation>
    <scope>NUCLEOTIDE SEQUENCE [LARGE SCALE GENOMIC DNA]</scope>
    <source>
        <strain evidence="14">CECT 8531</strain>
    </source>
</reference>
<feature type="domain" description="NADH:quinone oxidoreductase/Mrp antiporter transmembrane" evidence="11">
    <location>
        <begin position="129"/>
        <end position="414"/>
    </location>
</feature>
<feature type="transmembrane region" description="Helical" evidence="10">
    <location>
        <begin position="402"/>
        <end position="425"/>
    </location>
</feature>
<keyword evidence="14" id="KW-1185">Reference proteome</keyword>
<feature type="transmembrane region" description="Helical" evidence="10">
    <location>
        <begin position="33"/>
        <end position="53"/>
    </location>
</feature>
<dbReference type="InterPro" id="IPR001750">
    <property type="entry name" value="ND/Mrp_TM"/>
</dbReference>
<feature type="domain" description="NADH:ubiquinone oxidoreductase chain 4 N-terminal" evidence="12">
    <location>
        <begin position="66"/>
        <end position="123"/>
    </location>
</feature>
<evidence type="ECO:0000256" key="6">
    <source>
        <dbReference type="ARBA" id="ARBA00023027"/>
    </source>
</evidence>
<feature type="transmembrane region" description="Helical" evidence="10">
    <location>
        <begin position="6"/>
        <end position="26"/>
    </location>
</feature>
<feature type="compositionally biased region" description="Basic and acidic residues" evidence="9">
    <location>
        <begin position="525"/>
        <end position="536"/>
    </location>
</feature>
<evidence type="ECO:0000256" key="4">
    <source>
        <dbReference type="ARBA" id="ARBA00022967"/>
    </source>
</evidence>
<evidence type="ECO:0000256" key="3">
    <source>
        <dbReference type="ARBA" id="ARBA00022692"/>
    </source>
</evidence>
<dbReference type="InterPro" id="IPR000260">
    <property type="entry name" value="NADH4_N"/>
</dbReference>
<dbReference type="NCBIfam" id="NF004501">
    <property type="entry name" value="PRK05846.1-5"/>
    <property type="match status" value="1"/>
</dbReference>
<feature type="transmembrane region" description="Helical" evidence="10">
    <location>
        <begin position="234"/>
        <end position="251"/>
    </location>
</feature>
<evidence type="ECO:0000256" key="7">
    <source>
        <dbReference type="ARBA" id="ARBA00023136"/>
    </source>
</evidence>
<evidence type="ECO:0000313" key="14">
    <source>
        <dbReference type="Proteomes" id="UP001595887"/>
    </source>
</evidence>
<dbReference type="InterPro" id="IPR003918">
    <property type="entry name" value="NADH_UbQ_OxRdtase"/>
</dbReference>
<feature type="transmembrane region" description="Helical" evidence="10">
    <location>
        <begin position="299"/>
        <end position="319"/>
    </location>
</feature>
<dbReference type="EC" id="1.6.5.9" evidence="13"/>
<comment type="caution">
    <text evidence="13">The sequence shown here is derived from an EMBL/GenBank/DDBJ whole genome shotgun (WGS) entry which is preliminary data.</text>
</comment>
<comment type="similarity">
    <text evidence="2">Belongs to the complex I subunit 4 family.</text>
</comment>
<name>A0ABV8RG19_9SPHN</name>
<keyword evidence="6" id="KW-0520">NAD</keyword>
<evidence type="ECO:0000256" key="9">
    <source>
        <dbReference type="SAM" id="MobiDB-lite"/>
    </source>
</evidence>
<feature type="region of interest" description="Disordered" evidence="9">
    <location>
        <begin position="491"/>
        <end position="536"/>
    </location>
</feature>
<feature type="transmembrane region" description="Helical" evidence="10">
    <location>
        <begin position="134"/>
        <end position="153"/>
    </location>
</feature>
<protein>
    <submittedName>
        <fullName evidence="13">NADH-quinone oxidoreductase subunit M</fullName>
        <ecNumber evidence="13">1.6.5.9</ecNumber>
    </submittedName>
</protein>
<feature type="transmembrane region" description="Helical" evidence="10">
    <location>
        <begin position="325"/>
        <end position="348"/>
    </location>
</feature>
<evidence type="ECO:0000256" key="1">
    <source>
        <dbReference type="ARBA" id="ARBA00004127"/>
    </source>
</evidence>
<dbReference type="Pfam" id="PF00361">
    <property type="entry name" value="Proton_antipo_M"/>
    <property type="match status" value="1"/>
</dbReference>
<dbReference type="NCBIfam" id="TIGR01972">
    <property type="entry name" value="NDH_I_M"/>
    <property type="match status" value="1"/>
</dbReference>
<evidence type="ECO:0000256" key="8">
    <source>
        <dbReference type="RuleBase" id="RU000320"/>
    </source>
</evidence>
<keyword evidence="3 8" id="KW-0812">Transmembrane</keyword>
<dbReference type="RefSeq" id="WP_381422681.1">
    <property type="nucleotide sequence ID" value="NZ_JBHSDH010000013.1"/>
</dbReference>
<proteinExistence type="inferred from homology"/>
<dbReference type="Proteomes" id="UP001595887">
    <property type="component" value="Unassembled WGS sequence"/>
</dbReference>
<evidence type="ECO:0000259" key="12">
    <source>
        <dbReference type="Pfam" id="PF01059"/>
    </source>
</evidence>
<sequence>MNAGAIPILSIMILLPVLAAIACLFVRHEGARILALTVTLAELLLGIWLWASFDVNGAQWQFVESVNLFGEFLGWKLGIDGISLLLIMLSVFLMPICIGASWNAIQTRVGEYMAAFLLMEALMIGVFAAQDLMLFYIFFEAGLIPMYLIIGIWGGDNRIYASYKFFLYTLLGSVVMLIAMLWMIQTAGTGYIPDLHKYDFSAQAQTWLWLAFFASFAVKMPMWPVHTWLPDAHVQAPTAGSVILAGVLLKMGGYGFLRFSLPMFPEASAQFVWLIYGLSMVAVVYTSLVALVQNDMKKLIAYSSVAHMAIVTVGLFAFNQQGLEGSIIIMLSHGLVSGALFLCVGVIYDRLHTREIDRYGGLSINMPKYALLFMLFTMASVGLPGTSGFVGEFLALAGLYKVSTWATLIATTGIILGAGYMLYLYRRVAFGAQVNADAAAMKDLSGREMWLLAPIAAVVMWMGVYPESFLAPIRKDVSMIVERIERATPVSDSKIKENDKTTKKFRVKDDAHGSGHSGGHSKRAKSAEEEKTGSGH</sequence>
<feature type="transmembrane region" description="Helical" evidence="10">
    <location>
        <begin position="271"/>
        <end position="292"/>
    </location>
</feature>